<dbReference type="STRING" id="400727.A0A2T7NM91"/>
<dbReference type="InterPro" id="IPR000073">
    <property type="entry name" value="AB_hydrolase_1"/>
</dbReference>
<dbReference type="InterPro" id="IPR029058">
    <property type="entry name" value="AB_hydrolase_fold"/>
</dbReference>
<dbReference type="PANTHER" id="PTHR46197:SF3">
    <property type="entry name" value="AB HYDROLASE-1 DOMAIN-CONTAINING PROTEIN"/>
    <property type="match status" value="1"/>
</dbReference>
<dbReference type="GO" id="GO:0005737">
    <property type="term" value="C:cytoplasm"/>
    <property type="evidence" value="ECO:0007669"/>
    <property type="project" value="UniProtKB-SubCell"/>
</dbReference>
<dbReference type="PANTHER" id="PTHR46197">
    <property type="entry name" value="PROTEIN ABHD14B-LIKE"/>
    <property type="match status" value="1"/>
</dbReference>
<dbReference type="AlphaFoldDB" id="A0A2T7NM91"/>
<keyword evidence="4" id="KW-0472">Membrane</keyword>
<evidence type="ECO:0000259" key="5">
    <source>
        <dbReference type="Pfam" id="PF12697"/>
    </source>
</evidence>
<evidence type="ECO:0000256" key="1">
    <source>
        <dbReference type="ARBA" id="ARBA00004496"/>
    </source>
</evidence>
<dbReference type="Pfam" id="PF12697">
    <property type="entry name" value="Abhydrolase_6"/>
    <property type="match status" value="1"/>
</dbReference>
<evidence type="ECO:0000256" key="2">
    <source>
        <dbReference type="ARBA" id="ARBA00022490"/>
    </source>
</evidence>
<accession>A0A2T7NM91</accession>
<keyword evidence="4" id="KW-0812">Transmembrane</keyword>
<feature type="domain" description="AB hydrolase-1" evidence="5">
    <location>
        <begin position="171"/>
        <end position="238"/>
    </location>
</feature>
<name>A0A2T7NM91_POMCA</name>
<reference evidence="6 7" key="1">
    <citation type="submission" date="2018-04" db="EMBL/GenBank/DDBJ databases">
        <title>The genome of golden apple snail Pomacea canaliculata provides insight into stress tolerance and invasive adaptation.</title>
        <authorList>
            <person name="Liu C."/>
            <person name="Liu B."/>
            <person name="Ren Y."/>
            <person name="Zhang Y."/>
            <person name="Wang H."/>
            <person name="Li S."/>
            <person name="Jiang F."/>
            <person name="Yin L."/>
            <person name="Zhang G."/>
            <person name="Qian W."/>
            <person name="Fan W."/>
        </authorList>
    </citation>
    <scope>NUCLEOTIDE SEQUENCE [LARGE SCALE GENOMIC DNA]</scope>
    <source>
        <strain evidence="6">SZHN2017</strain>
        <tissue evidence="6">Muscle</tissue>
    </source>
</reference>
<dbReference type="Proteomes" id="UP000245119">
    <property type="component" value="Linkage Group LG11"/>
</dbReference>
<protein>
    <recommendedName>
        <fullName evidence="5">AB hydrolase-1 domain-containing protein</fullName>
    </recommendedName>
</protein>
<proteinExistence type="inferred from homology"/>
<comment type="subcellular location">
    <subcellularLocation>
        <location evidence="1">Cytoplasm</location>
    </subcellularLocation>
</comment>
<organism evidence="6 7">
    <name type="scientific">Pomacea canaliculata</name>
    <name type="common">Golden apple snail</name>
    <dbReference type="NCBI Taxonomy" id="400727"/>
    <lineage>
        <taxon>Eukaryota</taxon>
        <taxon>Metazoa</taxon>
        <taxon>Spiralia</taxon>
        <taxon>Lophotrochozoa</taxon>
        <taxon>Mollusca</taxon>
        <taxon>Gastropoda</taxon>
        <taxon>Caenogastropoda</taxon>
        <taxon>Architaenioglossa</taxon>
        <taxon>Ampullarioidea</taxon>
        <taxon>Ampullariidae</taxon>
        <taxon>Pomacea</taxon>
    </lineage>
</organism>
<comment type="caution">
    <text evidence="6">The sequence shown here is derived from an EMBL/GenBank/DDBJ whole genome shotgun (WGS) entry which is preliminary data.</text>
</comment>
<sequence>MHEAARLHQVGEPTLETFYFWLNTKKRNSHRAETQQEPKILIRSVEGNHTDQDICSVYIHEDKMAPSGLTLNKPVAFGLIALVAGGIIIYKAGWLPFSRSHSMAVTDSLNEGLEVKEIDIMNLPDYPVPKDDALKAINIKENKVDVEMKGTVHKIFFRESGPASGTPKLTVLLLHGQSFTSEDWMKISTLQYLAFWGFRAIAIDLPGYGNSRDTTVENDRAEFMEALIAQLNIKPVIISPSMSGKFALPYLFNDPSKSLERAVGFIPIAPVNSGEFLDKYSMSKLPTLVVYGSKDETGVKSKENFQRLIKSTIAVIPDGTHACYIDNADHTKLFHKALYYFLTSLEH</sequence>
<evidence type="ECO:0000313" key="7">
    <source>
        <dbReference type="Proteomes" id="UP000245119"/>
    </source>
</evidence>
<dbReference type="Gene3D" id="3.40.50.1820">
    <property type="entry name" value="alpha/beta hydrolase"/>
    <property type="match status" value="1"/>
</dbReference>
<evidence type="ECO:0000256" key="4">
    <source>
        <dbReference type="SAM" id="Phobius"/>
    </source>
</evidence>
<dbReference type="EMBL" id="PZQS01000011">
    <property type="protein sequence ID" value="PVD22272.1"/>
    <property type="molecule type" value="Genomic_DNA"/>
</dbReference>
<evidence type="ECO:0000256" key="3">
    <source>
        <dbReference type="ARBA" id="ARBA00037942"/>
    </source>
</evidence>
<gene>
    <name evidence="6" type="ORF">C0Q70_18080</name>
</gene>
<keyword evidence="2" id="KW-0963">Cytoplasm</keyword>
<comment type="similarity">
    <text evidence="3">Belongs to the AB hydrolase superfamily. ABHD14 family.</text>
</comment>
<dbReference type="SUPFAM" id="SSF53474">
    <property type="entry name" value="alpha/beta-Hydrolases"/>
    <property type="match status" value="1"/>
</dbReference>
<keyword evidence="7" id="KW-1185">Reference proteome</keyword>
<evidence type="ECO:0000313" key="6">
    <source>
        <dbReference type="EMBL" id="PVD22272.1"/>
    </source>
</evidence>
<dbReference type="OrthoDB" id="284184at2759"/>
<feature type="transmembrane region" description="Helical" evidence="4">
    <location>
        <begin position="75"/>
        <end position="93"/>
    </location>
</feature>
<keyword evidence="4" id="KW-1133">Transmembrane helix</keyword>